<protein>
    <submittedName>
        <fullName evidence="1">Uncharacterized protein</fullName>
    </submittedName>
</protein>
<evidence type="ECO:0000313" key="2">
    <source>
        <dbReference type="Proteomes" id="UP000485058"/>
    </source>
</evidence>
<evidence type="ECO:0000313" key="1">
    <source>
        <dbReference type="EMBL" id="GFH06308.1"/>
    </source>
</evidence>
<organism evidence="1 2">
    <name type="scientific">Haematococcus lacustris</name>
    <name type="common">Green alga</name>
    <name type="synonym">Haematococcus pluvialis</name>
    <dbReference type="NCBI Taxonomy" id="44745"/>
    <lineage>
        <taxon>Eukaryota</taxon>
        <taxon>Viridiplantae</taxon>
        <taxon>Chlorophyta</taxon>
        <taxon>core chlorophytes</taxon>
        <taxon>Chlorophyceae</taxon>
        <taxon>CS clade</taxon>
        <taxon>Chlamydomonadales</taxon>
        <taxon>Haematococcaceae</taxon>
        <taxon>Haematococcus</taxon>
    </lineage>
</organism>
<reference evidence="1 2" key="1">
    <citation type="submission" date="2020-02" db="EMBL/GenBank/DDBJ databases">
        <title>Draft genome sequence of Haematococcus lacustris strain NIES-144.</title>
        <authorList>
            <person name="Morimoto D."/>
            <person name="Nakagawa S."/>
            <person name="Yoshida T."/>
            <person name="Sawayama S."/>
        </authorList>
    </citation>
    <scope>NUCLEOTIDE SEQUENCE [LARGE SCALE GENOMIC DNA]</scope>
    <source>
        <strain evidence="1 2">NIES-144</strain>
    </source>
</reference>
<proteinExistence type="predicted"/>
<keyword evidence="2" id="KW-1185">Reference proteome</keyword>
<gene>
    <name evidence="1" type="ORF">HaLaN_00917</name>
</gene>
<dbReference type="EMBL" id="BLLF01000032">
    <property type="protein sequence ID" value="GFH06308.1"/>
    <property type="molecule type" value="Genomic_DNA"/>
</dbReference>
<sequence length="182" mass="19726">MGVRGWLSWVPQGHQGCELPGQAACQGLYSKHELRAKGCTFLIHVHGLNLLPVQDLDGHLVTSQHMLRDFDLRARISCICPASSLCKRATHTHLPKTPDAQRFTQPACALAPYAVGSPPAFAGGPCAPWPGAVARVASQGKIENPWLGCARQPCFLVPCQLSTTRASENVSFRDPQLIYCCL</sequence>
<accession>A0A699YEP9</accession>
<name>A0A699YEP9_HAELA</name>
<comment type="caution">
    <text evidence="1">The sequence shown here is derived from an EMBL/GenBank/DDBJ whole genome shotgun (WGS) entry which is preliminary data.</text>
</comment>
<dbReference type="Proteomes" id="UP000485058">
    <property type="component" value="Unassembled WGS sequence"/>
</dbReference>
<dbReference type="AlphaFoldDB" id="A0A699YEP9"/>